<dbReference type="AlphaFoldDB" id="A0AAV3SPY2"/>
<sequence>MRAAADPLDREFVVTHETAEVVLYLSGRDIEIAADLVEVDTGSVANVASNLGPGVRHL</sequence>
<dbReference type="EMBL" id="BAAADQ010000002">
    <property type="protein sequence ID" value="GAA0534372.1"/>
    <property type="molecule type" value="Genomic_DNA"/>
</dbReference>
<dbReference type="Proteomes" id="UP001501425">
    <property type="component" value="Unassembled WGS sequence"/>
</dbReference>
<evidence type="ECO:0000313" key="2">
    <source>
        <dbReference type="Proteomes" id="UP001501425"/>
    </source>
</evidence>
<accession>A0AAV3SPY2</accession>
<protein>
    <submittedName>
        <fullName evidence="1">Uncharacterized protein</fullName>
    </submittedName>
</protein>
<evidence type="ECO:0000313" key="1">
    <source>
        <dbReference type="EMBL" id="GAA0534372.1"/>
    </source>
</evidence>
<comment type="caution">
    <text evidence="1">The sequence shown here is derived from an EMBL/GenBank/DDBJ whole genome shotgun (WGS) entry which is preliminary data.</text>
</comment>
<organism evidence="1 2">
    <name type="scientific">Halorubrum ejinorense</name>
    <dbReference type="NCBI Taxonomy" id="425309"/>
    <lineage>
        <taxon>Archaea</taxon>
        <taxon>Methanobacteriati</taxon>
        <taxon>Methanobacteriota</taxon>
        <taxon>Stenosarchaea group</taxon>
        <taxon>Halobacteria</taxon>
        <taxon>Halobacteriales</taxon>
        <taxon>Haloferacaceae</taxon>
        <taxon>Halorubrum</taxon>
    </lineage>
</organism>
<proteinExistence type="predicted"/>
<reference evidence="1" key="1">
    <citation type="journal article" date="2014" name="Int. J. Syst. Evol. Microbiol.">
        <title>Complete genome sequence of Corynebacterium casei LMG S-19264T (=DSM 44701T), isolated from a smear-ripened cheese.</title>
        <authorList>
            <consortium name="US DOE Joint Genome Institute (JGI-PGF)"/>
            <person name="Walter F."/>
            <person name="Albersmeier A."/>
            <person name="Kalinowski J."/>
            <person name="Ruckert C."/>
        </authorList>
    </citation>
    <scope>NUCLEOTIDE SEQUENCE</scope>
    <source>
        <strain evidence="1">JCM 14265</strain>
    </source>
</reference>
<reference evidence="1" key="2">
    <citation type="submission" date="2023-12" db="EMBL/GenBank/DDBJ databases">
        <authorList>
            <person name="Sun Q."/>
            <person name="Inoue M."/>
        </authorList>
    </citation>
    <scope>NUCLEOTIDE SEQUENCE</scope>
    <source>
        <strain evidence="1">JCM 14265</strain>
    </source>
</reference>
<gene>
    <name evidence="1" type="ORF">GCM10008994_06550</name>
</gene>
<name>A0AAV3SPY2_9EURY</name>